<name>A0A084T1F2_9BACT</name>
<dbReference type="PROSITE" id="PS51257">
    <property type="entry name" value="PROKAR_LIPOPROTEIN"/>
    <property type="match status" value="1"/>
</dbReference>
<evidence type="ECO:0008006" key="4">
    <source>
        <dbReference type="Google" id="ProtNLM"/>
    </source>
</evidence>
<gene>
    <name evidence="2" type="ORF">Q664_02270</name>
</gene>
<dbReference type="RefSeq" id="WP_043389364.1">
    <property type="nucleotide sequence ID" value="NZ_JPMI01000009.1"/>
</dbReference>
<proteinExistence type="predicted"/>
<feature type="signal peptide" evidence="1">
    <location>
        <begin position="1"/>
        <end position="23"/>
    </location>
</feature>
<accession>A0A084T1F2</accession>
<protein>
    <recommendedName>
        <fullName evidence="4">Lipoprotein</fullName>
    </recommendedName>
</protein>
<evidence type="ECO:0000256" key="1">
    <source>
        <dbReference type="SAM" id="SignalP"/>
    </source>
</evidence>
<organism evidence="2 3">
    <name type="scientific">Archangium violaceum Cb vi76</name>
    <dbReference type="NCBI Taxonomy" id="1406225"/>
    <lineage>
        <taxon>Bacteria</taxon>
        <taxon>Pseudomonadati</taxon>
        <taxon>Myxococcota</taxon>
        <taxon>Myxococcia</taxon>
        <taxon>Myxococcales</taxon>
        <taxon>Cystobacterineae</taxon>
        <taxon>Archangiaceae</taxon>
        <taxon>Archangium</taxon>
    </lineage>
</organism>
<dbReference type="Proteomes" id="UP000028547">
    <property type="component" value="Unassembled WGS sequence"/>
</dbReference>
<evidence type="ECO:0000313" key="3">
    <source>
        <dbReference type="Proteomes" id="UP000028547"/>
    </source>
</evidence>
<keyword evidence="1" id="KW-0732">Signal</keyword>
<sequence length="441" mass="45016">MMCARWMCGALLCVLTACGLVGGGGGGGGGGGVPRENTAATLTLNDSRFYVEYRNGVITALPGGDVVLSALLADDKGYSADLAVIRLDSSMRPKWAVRIDERTVPSQVLPGPEDSVFVLAGESYPGSLRVLRLEGADGSVARAVEYGLAPGRALVLDDGGLLLAAGNLMRVDASLTPVWAKTIPAVHVVAAGDGFVAAGVPLGLGGRMSGIGLTKFSLDGRVAWKSFASPGPAQGHSLAGLRVQPDGSFLVGLGNDSTRSDNVAALSPFVLTAFDASGRLQKMSRAELWQTVATSTGSTQAPLQFGSGHSLVPMGEDTWMSFVANSGALGSDVRTQVLARFGADGSFLDARYAGLHVAPGPDGSTFSFTLSGPELTLLQVFPKGAGCVQAPTHAAFSPVEGKSEYTEGASVSVSDVRVVTKSLVRTATPLSVSTASGCAAP</sequence>
<dbReference type="SUPFAM" id="SSF50998">
    <property type="entry name" value="Quinoprotein alcohol dehydrogenase-like"/>
    <property type="match status" value="1"/>
</dbReference>
<dbReference type="EMBL" id="JPMI01000009">
    <property type="protein sequence ID" value="KFA94537.1"/>
    <property type="molecule type" value="Genomic_DNA"/>
</dbReference>
<feature type="chain" id="PRO_5001781875" description="Lipoprotein" evidence="1">
    <location>
        <begin position="24"/>
        <end position="441"/>
    </location>
</feature>
<reference evidence="2 3" key="1">
    <citation type="submission" date="2014-07" db="EMBL/GenBank/DDBJ databases">
        <title>Draft Genome Sequence of Gephyronic Acid Producer, Cystobacter violaceus Strain Cb vi76.</title>
        <authorList>
            <person name="Stevens D.C."/>
            <person name="Young J."/>
            <person name="Carmichael R."/>
            <person name="Tan J."/>
            <person name="Taylor R.E."/>
        </authorList>
    </citation>
    <scope>NUCLEOTIDE SEQUENCE [LARGE SCALE GENOMIC DNA]</scope>
    <source>
        <strain evidence="2 3">Cb vi76</strain>
    </source>
</reference>
<dbReference type="InterPro" id="IPR011047">
    <property type="entry name" value="Quinoprotein_ADH-like_sf"/>
</dbReference>
<dbReference type="AlphaFoldDB" id="A0A084T1F2"/>
<comment type="caution">
    <text evidence="2">The sequence shown here is derived from an EMBL/GenBank/DDBJ whole genome shotgun (WGS) entry which is preliminary data.</text>
</comment>
<evidence type="ECO:0000313" key="2">
    <source>
        <dbReference type="EMBL" id="KFA94537.1"/>
    </source>
</evidence>